<evidence type="ECO:0000313" key="4">
    <source>
        <dbReference type="Proteomes" id="UP000703269"/>
    </source>
</evidence>
<dbReference type="InterPro" id="IPR045339">
    <property type="entry name" value="DUF6534"/>
</dbReference>
<evidence type="ECO:0000313" key="3">
    <source>
        <dbReference type="EMBL" id="GJE96047.1"/>
    </source>
</evidence>
<feature type="transmembrane region" description="Helical" evidence="1">
    <location>
        <begin position="207"/>
        <end position="227"/>
    </location>
</feature>
<organism evidence="3 4">
    <name type="scientific">Phanerochaete sordida</name>
    <dbReference type="NCBI Taxonomy" id="48140"/>
    <lineage>
        <taxon>Eukaryota</taxon>
        <taxon>Fungi</taxon>
        <taxon>Dikarya</taxon>
        <taxon>Basidiomycota</taxon>
        <taxon>Agaricomycotina</taxon>
        <taxon>Agaricomycetes</taxon>
        <taxon>Polyporales</taxon>
        <taxon>Phanerochaetaceae</taxon>
        <taxon>Phanerochaete</taxon>
    </lineage>
</organism>
<keyword evidence="4" id="KW-1185">Reference proteome</keyword>
<evidence type="ECO:0000256" key="1">
    <source>
        <dbReference type="SAM" id="Phobius"/>
    </source>
</evidence>
<feature type="transmembrane region" description="Helical" evidence="1">
    <location>
        <begin position="233"/>
        <end position="254"/>
    </location>
</feature>
<dbReference type="Pfam" id="PF20152">
    <property type="entry name" value="DUF6534"/>
    <property type="match status" value="1"/>
</dbReference>
<feature type="transmembrane region" description="Helical" evidence="1">
    <location>
        <begin position="125"/>
        <end position="146"/>
    </location>
</feature>
<dbReference type="EMBL" id="BPQB01000055">
    <property type="protein sequence ID" value="GJE96047.1"/>
    <property type="molecule type" value="Genomic_DNA"/>
</dbReference>
<proteinExistence type="predicted"/>
<feature type="transmembrane region" description="Helical" evidence="1">
    <location>
        <begin position="56"/>
        <end position="75"/>
    </location>
</feature>
<dbReference type="PANTHER" id="PTHR40465:SF1">
    <property type="entry name" value="DUF6534 DOMAIN-CONTAINING PROTEIN"/>
    <property type="match status" value="1"/>
</dbReference>
<reference evidence="3 4" key="1">
    <citation type="submission" date="2021-08" db="EMBL/GenBank/DDBJ databases">
        <title>Draft Genome Sequence of Phanerochaete sordida strain YK-624.</title>
        <authorList>
            <person name="Mori T."/>
            <person name="Dohra H."/>
            <person name="Suzuki T."/>
            <person name="Kawagishi H."/>
            <person name="Hirai H."/>
        </authorList>
    </citation>
    <scope>NUCLEOTIDE SEQUENCE [LARGE SCALE GENOMIC DNA]</scope>
    <source>
        <strain evidence="3 4">YK-624</strain>
    </source>
</reference>
<comment type="caution">
    <text evidence="3">The sequence shown here is derived from an EMBL/GenBank/DDBJ whole genome shotgun (WGS) entry which is preliminary data.</text>
</comment>
<accession>A0A9P3GJ13</accession>
<gene>
    <name evidence="3" type="ORF">PsYK624_122400</name>
</gene>
<protein>
    <recommendedName>
        <fullName evidence="2">DUF6534 domain-containing protein</fullName>
    </recommendedName>
</protein>
<dbReference type="Proteomes" id="UP000703269">
    <property type="component" value="Unassembled WGS sequence"/>
</dbReference>
<dbReference type="PANTHER" id="PTHR40465">
    <property type="entry name" value="CHROMOSOME 1, WHOLE GENOME SHOTGUN SEQUENCE"/>
    <property type="match status" value="1"/>
</dbReference>
<keyword evidence="1" id="KW-0812">Transmembrane</keyword>
<name>A0A9P3GJ13_9APHY</name>
<feature type="transmembrane region" description="Helical" evidence="1">
    <location>
        <begin position="95"/>
        <end position="113"/>
    </location>
</feature>
<sequence length="332" mass="35984">MTGVPPPVSSIDTAPLAGPVLLGYLFNWGLFGVLSVQVCIYHVAFPKDKWTPKTMVYIIYCIELAQTILVTHDCFNAYARHFGDLEGLNAAQTEWLAVPIFSAIVSCVVQMYYAYRLEILSGSRWLRAVVSLIALTQGGASLAAGGQAFGIGNFSDLAKKASVSTAMWLAGWAVCDVVIALCMAYYLSRGDSGLPTTHAVITRLLRLIVGTGSLTAIMATVDLILYFAFPHEAYHGCIALVLAKLYSNSLLVLFNSRIRIVGSRNWSDSSCVSSNADGRRPTFAPGPKPDVLFPDASVASLGSIRVERGPWRDGRIELEEQKRVDPAKTSNL</sequence>
<dbReference type="AlphaFoldDB" id="A0A9P3GJ13"/>
<evidence type="ECO:0000259" key="2">
    <source>
        <dbReference type="Pfam" id="PF20152"/>
    </source>
</evidence>
<feature type="transmembrane region" description="Helical" evidence="1">
    <location>
        <begin position="166"/>
        <end position="187"/>
    </location>
</feature>
<dbReference type="OrthoDB" id="2953893at2759"/>
<keyword evidence="1" id="KW-1133">Transmembrane helix</keyword>
<feature type="transmembrane region" description="Helical" evidence="1">
    <location>
        <begin position="20"/>
        <end position="44"/>
    </location>
</feature>
<keyword evidence="1" id="KW-0472">Membrane</keyword>
<feature type="domain" description="DUF6534" evidence="2">
    <location>
        <begin position="173"/>
        <end position="257"/>
    </location>
</feature>